<evidence type="ECO:0000256" key="15">
    <source>
        <dbReference type="ARBA" id="ARBA00041276"/>
    </source>
</evidence>
<dbReference type="Pfam" id="PF00933">
    <property type="entry name" value="Glyco_hydro_3"/>
    <property type="match status" value="1"/>
</dbReference>
<dbReference type="PANTHER" id="PTHR42715:SF12">
    <property type="entry name" value="BETA-GLUCOSIDASE G-RELATED"/>
    <property type="match status" value="1"/>
</dbReference>
<dbReference type="STRING" id="743788.S8F7W2"/>
<dbReference type="InterPro" id="IPR001764">
    <property type="entry name" value="Glyco_hydro_3_N"/>
</dbReference>
<comment type="function">
    <text evidence="13">Beta-glucosidases are one of a number of cellulolytic enzymes involved in the degradation of cellulosic biomass. Catalyzes the last step releasing glucose from the inhibitory cellobiose.</text>
</comment>
<dbReference type="OrthoDB" id="416222at2759"/>
<feature type="chain" id="PRO_5004551177" description="Probable beta-glucosidase G" evidence="18">
    <location>
        <begin position="20"/>
        <end position="807"/>
    </location>
</feature>
<keyword evidence="11" id="KW-0326">Glycosidase</keyword>
<comment type="pathway">
    <text evidence="3">Glycan metabolism; cellulose degradation.</text>
</comment>
<dbReference type="eggNOG" id="ENOG502QR4D">
    <property type="taxonomic scope" value="Eukaryota"/>
</dbReference>
<evidence type="ECO:0000313" key="21">
    <source>
        <dbReference type="Proteomes" id="UP000015241"/>
    </source>
</evidence>
<keyword evidence="10" id="KW-0119">Carbohydrate metabolism</keyword>
<dbReference type="AlphaFoldDB" id="S8F7W2"/>
<dbReference type="FunFam" id="3.20.20.300:FF:000002">
    <property type="entry name" value="Probable beta-glucosidase"/>
    <property type="match status" value="1"/>
</dbReference>
<dbReference type="InterPro" id="IPR050288">
    <property type="entry name" value="Cellulose_deg_GH3"/>
</dbReference>
<dbReference type="Gene3D" id="3.40.50.1700">
    <property type="entry name" value="Glycoside hydrolase family 3 C-terminal domain"/>
    <property type="match status" value="1"/>
</dbReference>
<dbReference type="SMART" id="SM01217">
    <property type="entry name" value="Fn3_like"/>
    <property type="match status" value="1"/>
</dbReference>
<dbReference type="Pfam" id="PF14310">
    <property type="entry name" value="Fn3-like"/>
    <property type="match status" value="1"/>
</dbReference>
<dbReference type="InParanoid" id="S8F7W2"/>
<dbReference type="InterPro" id="IPR036881">
    <property type="entry name" value="Glyco_hydro_3_C_sf"/>
</dbReference>
<dbReference type="GO" id="GO:0009251">
    <property type="term" value="P:glucan catabolic process"/>
    <property type="evidence" value="ECO:0007669"/>
    <property type="project" value="TreeGrafter"/>
</dbReference>
<dbReference type="SMR" id="S8F7W2"/>
<comment type="similarity">
    <text evidence="4">Belongs to the glycosyl hydrolase 3 family.</text>
</comment>
<dbReference type="Gene3D" id="2.60.40.10">
    <property type="entry name" value="Immunoglobulins"/>
    <property type="match status" value="1"/>
</dbReference>
<evidence type="ECO:0000256" key="14">
    <source>
        <dbReference type="ARBA" id="ARBA00039579"/>
    </source>
</evidence>
<dbReference type="HOGENOM" id="CLU_004542_2_3_1"/>
<evidence type="ECO:0000256" key="12">
    <source>
        <dbReference type="ARBA" id="ARBA00023326"/>
    </source>
</evidence>
<dbReference type="GO" id="GO:0008422">
    <property type="term" value="F:beta-glucosidase activity"/>
    <property type="evidence" value="ECO:0007669"/>
    <property type="project" value="UniProtKB-EC"/>
</dbReference>
<dbReference type="InterPro" id="IPR002772">
    <property type="entry name" value="Glyco_hydro_3_C"/>
</dbReference>
<organism evidence="20 21">
    <name type="scientific">Fomitopsis schrenkii</name>
    <name type="common">Brown rot fungus</name>
    <dbReference type="NCBI Taxonomy" id="2126942"/>
    <lineage>
        <taxon>Eukaryota</taxon>
        <taxon>Fungi</taxon>
        <taxon>Dikarya</taxon>
        <taxon>Basidiomycota</taxon>
        <taxon>Agaricomycotina</taxon>
        <taxon>Agaricomycetes</taxon>
        <taxon>Polyporales</taxon>
        <taxon>Fomitopsis</taxon>
    </lineage>
</organism>
<reference evidence="20 21" key="1">
    <citation type="journal article" date="2012" name="Science">
        <title>The Paleozoic origin of enzymatic lignin decomposition reconstructed from 31 fungal genomes.</title>
        <authorList>
            <person name="Floudas D."/>
            <person name="Binder M."/>
            <person name="Riley R."/>
            <person name="Barry K."/>
            <person name="Blanchette R.A."/>
            <person name="Henrissat B."/>
            <person name="Martinez A.T."/>
            <person name="Otillar R."/>
            <person name="Spatafora J.W."/>
            <person name="Yadav J.S."/>
            <person name="Aerts A."/>
            <person name="Benoit I."/>
            <person name="Boyd A."/>
            <person name="Carlson A."/>
            <person name="Copeland A."/>
            <person name="Coutinho P.M."/>
            <person name="de Vries R.P."/>
            <person name="Ferreira P."/>
            <person name="Findley K."/>
            <person name="Foster B."/>
            <person name="Gaskell J."/>
            <person name="Glotzer D."/>
            <person name="Gorecki P."/>
            <person name="Heitman J."/>
            <person name="Hesse C."/>
            <person name="Hori C."/>
            <person name="Igarashi K."/>
            <person name="Jurgens J.A."/>
            <person name="Kallen N."/>
            <person name="Kersten P."/>
            <person name="Kohler A."/>
            <person name="Kuees U."/>
            <person name="Kumar T.K.A."/>
            <person name="Kuo A."/>
            <person name="LaButti K."/>
            <person name="Larrondo L.F."/>
            <person name="Lindquist E."/>
            <person name="Ling A."/>
            <person name="Lombard V."/>
            <person name="Lucas S."/>
            <person name="Lundell T."/>
            <person name="Martin R."/>
            <person name="McLaughlin D.J."/>
            <person name="Morgenstern I."/>
            <person name="Morin E."/>
            <person name="Murat C."/>
            <person name="Nagy L.G."/>
            <person name="Nolan M."/>
            <person name="Ohm R.A."/>
            <person name="Patyshakuliyeva A."/>
            <person name="Rokas A."/>
            <person name="Ruiz-Duenas F.J."/>
            <person name="Sabat G."/>
            <person name="Salamov A."/>
            <person name="Samejima M."/>
            <person name="Schmutz J."/>
            <person name="Slot J.C."/>
            <person name="St John F."/>
            <person name="Stenlid J."/>
            <person name="Sun H."/>
            <person name="Sun S."/>
            <person name="Syed K."/>
            <person name="Tsang A."/>
            <person name="Wiebenga A."/>
            <person name="Young D."/>
            <person name="Pisabarro A."/>
            <person name="Eastwood D.C."/>
            <person name="Martin F."/>
            <person name="Cullen D."/>
            <person name="Grigoriev I.V."/>
            <person name="Hibbett D.S."/>
        </authorList>
    </citation>
    <scope>NUCLEOTIDE SEQUENCE</scope>
    <source>
        <strain evidence="21">FP-58527</strain>
    </source>
</reference>
<evidence type="ECO:0000256" key="6">
    <source>
        <dbReference type="ARBA" id="ARBA00022525"/>
    </source>
</evidence>
<evidence type="ECO:0000256" key="11">
    <source>
        <dbReference type="ARBA" id="ARBA00023295"/>
    </source>
</evidence>
<evidence type="ECO:0000256" key="9">
    <source>
        <dbReference type="ARBA" id="ARBA00023180"/>
    </source>
</evidence>
<evidence type="ECO:0000256" key="2">
    <source>
        <dbReference type="ARBA" id="ARBA00004613"/>
    </source>
</evidence>
<accession>S8F7W2</accession>
<evidence type="ECO:0000256" key="7">
    <source>
        <dbReference type="ARBA" id="ARBA00022729"/>
    </source>
</evidence>
<dbReference type="PANTHER" id="PTHR42715">
    <property type="entry name" value="BETA-GLUCOSIDASE"/>
    <property type="match status" value="1"/>
</dbReference>
<evidence type="ECO:0000256" key="16">
    <source>
        <dbReference type="ARBA" id="ARBA00041601"/>
    </source>
</evidence>
<keyword evidence="12" id="KW-0624">Polysaccharide degradation</keyword>
<keyword evidence="6" id="KW-0964">Secreted</keyword>
<evidence type="ECO:0000256" key="18">
    <source>
        <dbReference type="SAM" id="SignalP"/>
    </source>
</evidence>
<keyword evidence="9" id="KW-0325">Glycoprotein</keyword>
<dbReference type="PRINTS" id="PR00133">
    <property type="entry name" value="GLHYDRLASE3"/>
</dbReference>
<evidence type="ECO:0000256" key="17">
    <source>
        <dbReference type="ARBA" id="ARBA00041808"/>
    </source>
</evidence>
<evidence type="ECO:0000256" key="5">
    <source>
        <dbReference type="ARBA" id="ARBA00012744"/>
    </source>
</evidence>
<dbReference type="Gene3D" id="3.20.20.300">
    <property type="entry name" value="Glycoside hydrolase, family 3, N-terminal domain"/>
    <property type="match status" value="1"/>
</dbReference>
<dbReference type="GO" id="GO:0005576">
    <property type="term" value="C:extracellular region"/>
    <property type="evidence" value="ECO:0007669"/>
    <property type="project" value="UniProtKB-SubCell"/>
</dbReference>
<dbReference type="Pfam" id="PF01915">
    <property type="entry name" value="Glyco_hydro_3_C"/>
    <property type="match status" value="1"/>
</dbReference>
<evidence type="ECO:0000259" key="19">
    <source>
        <dbReference type="SMART" id="SM01217"/>
    </source>
</evidence>
<name>S8F7W2_FOMSC</name>
<evidence type="ECO:0000313" key="20">
    <source>
        <dbReference type="EMBL" id="EPS94904.1"/>
    </source>
</evidence>
<dbReference type="EC" id="3.2.1.21" evidence="5"/>
<gene>
    <name evidence="20" type="ORF">FOMPIDRAFT_281621</name>
</gene>
<protein>
    <recommendedName>
        <fullName evidence="14">Probable beta-glucosidase G</fullName>
        <ecNumber evidence="5">3.2.1.21</ecNumber>
    </recommendedName>
    <alternativeName>
        <fullName evidence="15">Beta-D-glucoside glucohydrolase G</fullName>
    </alternativeName>
    <alternativeName>
        <fullName evidence="16">Cellobiase G</fullName>
    </alternativeName>
    <alternativeName>
        <fullName evidence="17">Gentiobiase G</fullName>
    </alternativeName>
</protein>
<keyword evidence="8" id="KW-0378">Hydrolase</keyword>
<evidence type="ECO:0000256" key="10">
    <source>
        <dbReference type="ARBA" id="ARBA00023277"/>
    </source>
</evidence>
<dbReference type="SUPFAM" id="SSF51445">
    <property type="entry name" value="(Trans)glycosidases"/>
    <property type="match status" value="1"/>
</dbReference>
<dbReference type="InterPro" id="IPR026891">
    <property type="entry name" value="Fn3-like"/>
</dbReference>
<keyword evidence="21" id="KW-1185">Reference proteome</keyword>
<dbReference type="EMBL" id="KE504220">
    <property type="protein sequence ID" value="EPS94904.1"/>
    <property type="molecule type" value="Genomic_DNA"/>
</dbReference>
<comment type="subcellular location">
    <subcellularLocation>
        <location evidence="2">Secreted</location>
    </subcellularLocation>
</comment>
<dbReference type="Proteomes" id="UP000015241">
    <property type="component" value="Unassembled WGS sequence"/>
</dbReference>
<evidence type="ECO:0000256" key="13">
    <source>
        <dbReference type="ARBA" id="ARBA00024983"/>
    </source>
</evidence>
<feature type="domain" description="Fibronectin type III-like" evidence="19">
    <location>
        <begin position="723"/>
        <end position="790"/>
    </location>
</feature>
<evidence type="ECO:0000256" key="1">
    <source>
        <dbReference type="ARBA" id="ARBA00000448"/>
    </source>
</evidence>
<dbReference type="SUPFAM" id="SSF52279">
    <property type="entry name" value="Beta-D-glucan exohydrolase, C-terminal domain"/>
    <property type="match status" value="1"/>
</dbReference>
<evidence type="ECO:0000256" key="4">
    <source>
        <dbReference type="ARBA" id="ARBA00005336"/>
    </source>
</evidence>
<dbReference type="InterPro" id="IPR017853">
    <property type="entry name" value="GH"/>
</dbReference>
<evidence type="ECO:0000256" key="8">
    <source>
        <dbReference type="ARBA" id="ARBA00022801"/>
    </source>
</evidence>
<comment type="catalytic activity">
    <reaction evidence="1">
        <text>Hydrolysis of terminal, non-reducing beta-D-glucosyl residues with release of beta-D-glucose.</text>
        <dbReference type="EC" id="3.2.1.21"/>
    </reaction>
</comment>
<dbReference type="InterPro" id="IPR013783">
    <property type="entry name" value="Ig-like_fold"/>
</dbReference>
<keyword evidence="7 18" id="KW-0732">Signal</keyword>
<dbReference type="InterPro" id="IPR036962">
    <property type="entry name" value="Glyco_hydro_3_N_sf"/>
</dbReference>
<sequence>MHVAILPLLAAALAPLSLCDVWRRGDNSSTSFNGTSYNGTSYYSTNNNSSSSFNATGETWSAPMATGGSTWNDAYTRAQSLVAQMTLEEKAKFITGHAGRCAGNTGSVERLGIPILCLQDGPAGARPIQGSSQFPAGQAVAATWDRELFYARGHAMGQEFFDQGVHIALSPVTGGPLGRAPRDGRLWEGFFADAYGTGEAAYHTVKGLQDAGTMATAKHLIGYEQETFRDPYNALLDLQLPISSNIDDEATHELYLWGFAEAVRVGVSFVMCSYNMVNNTHACANSYTQNHLLKEELNFQGGVVSDWGAVWGTADFINSGLDMSMPGSAELDIFGLFWGDTLVLAVAFGFVEESRVDDAVLRVLTPWIASGQADNPPPPVTWNTASILYAANSSYWHDVRQRSTSQLIRQIGAESATLLKNTGGALPLNEPGVLVMVGSDAGSNTLSPLDALGLESYLLGSVDGTVTLGGGSGWAIPPYVVTPYEAINYRAREQGAQVYSIFSDTDLIDVAVTAASAEVAIVFVRAFRKEGTDISSLSLDNDGELLIDAVTAVCNNTIVVIHAGGPVLVESCIDNPNVTAVVLAHYPGQESGNGLADVLFGDVSPSGKLPYTIAHSADEYPPNTIVDTPVINPQSDFTESTLIDYRWFSAHNTTPRFEFGFGLSYSTFAYSNVSVESVSIPDNTTVQKTNEPFEGSDGSNSLYDVIAQVTAQVTNTGNVTASEVTQLYATIPGSEGIWLRGFDKLKLLSPGETRTATFQLRRKDLSLWDTEEQLWYIPDADIQLQVGASSTKLYLVRCIAPSFMDCR</sequence>
<proteinExistence type="inferred from homology"/>
<evidence type="ECO:0000256" key="3">
    <source>
        <dbReference type="ARBA" id="ARBA00004987"/>
    </source>
</evidence>
<feature type="signal peptide" evidence="18">
    <location>
        <begin position="1"/>
        <end position="19"/>
    </location>
</feature>